<dbReference type="InterPro" id="IPR017441">
    <property type="entry name" value="Protein_kinase_ATP_BS"/>
</dbReference>
<comment type="subcellular location">
    <subcellularLocation>
        <location evidence="1">Membrane</location>
        <topology evidence="1">Single-pass type I membrane protein</topology>
    </subcellularLocation>
</comment>
<dbReference type="PANTHER" id="PTHR47976:SF30">
    <property type="entry name" value="RECEPTOR-LIKE SERINE_THREONINE-PROTEIN KINASE"/>
    <property type="match status" value="1"/>
</dbReference>
<evidence type="ECO:0000256" key="20">
    <source>
        <dbReference type="PROSITE-ProRule" id="PRU10141"/>
    </source>
</evidence>
<dbReference type="InterPro" id="IPR003609">
    <property type="entry name" value="Pan_app"/>
</dbReference>
<dbReference type="FunFam" id="2.90.10.10:FF:000039">
    <property type="entry name" value="G-type lectin S-receptor-like serine/threonine-protein kinase SD2-5"/>
    <property type="match status" value="1"/>
</dbReference>
<dbReference type="CDD" id="cd14066">
    <property type="entry name" value="STKc_IRAK"/>
    <property type="match status" value="1"/>
</dbReference>
<keyword evidence="4" id="KW-0597">Phosphoprotein</keyword>
<sequence length="849" mass="94266">MRILKICYCFPLFLILNCYPTTAQPPFDYPTANLSTTWSNTDSLPHSVNFTDGSRVRAILLRGSFGPKFACGFYCNGTCTSYLFAVFIVQTNSGGGIVQPSVGFPQVVWSANRDHPVSYGAMLNLTVAGELVLQDADGSAVWTTNTTGKSVAGLNLTDDGNLVLFDTNSSPVWQSFDYPTDCLVPGQALFQGQLLIPSVSTTNWTVQKDLFSLQVTDTGLFAYVGSNPSQTYYSSSVSTISRNDTNTGRSYVRFLNGSLSFFILSVEPGGPDKVITIPRASSAQYMKLMPDGHLRVFEWQGSWLVVADLFNGYLGECNYPMACGRYGLCSGNQQCSCPVLSSPRIDYFRSVNDRQPNLGCSEITPLTCNATRDQVFIELENVMYFSILADMERVDIEVCKQACVNNCSCKAALFQYGSDSSSGDCFLPSELFTMMNADPNVIHRNASAFVKVQNVRSPPSGSFSPSGPSGSKSRSTLGVVLASTIGSVVVLLGVIGFVLYLIRKRRRATQMEEEYIGDVPGMPTRFSYEELKAATENFNKKLGEGGFGAVYEGTLEDGSKIAVKCLEGLGQVNRSFLAEVESIGSIHHVNLVRLRGFCAWKSQRFLVYEFMSNGSLDRWIYHGDREHTLDWECRKKIILDVAKGLAYLHEDCRQKIIHLDIKPQNILVDNNFNGKVSDFGLSKLIDRDQTQVMTTMRGTPGYLAPEWLSSVITEKVDVYSFGIVFLEMLCGRKNFDKSEAEESWHLLAVLQKSWKEEMLVDMVDRYSEDMQTHGPEVVEMMKVASWCLQYDFTKRPSMSTVVKVLEGLAKVESSLDYNFTDPRLQKTTVEHENDKDMTPLLASVLSGPR</sequence>
<dbReference type="InterPro" id="IPR051343">
    <property type="entry name" value="G-type_lectin_kinases/EP1-like"/>
</dbReference>
<dbReference type="InterPro" id="IPR011009">
    <property type="entry name" value="Kinase-like_dom_sf"/>
</dbReference>
<evidence type="ECO:0000313" key="27">
    <source>
        <dbReference type="Proteomes" id="UP001408789"/>
    </source>
</evidence>
<dbReference type="SUPFAM" id="SSF56112">
    <property type="entry name" value="Protein kinase-like (PK-like)"/>
    <property type="match status" value="1"/>
</dbReference>
<evidence type="ECO:0000256" key="18">
    <source>
        <dbReference type="ARBA" id="ARBA00048679"/>
    </source>
</evidence>
<feature type="domain" description="Protein kinase" evidence="23">
    <location>
        <begin position="536"/>
        <end position="808"/>
    </location>
</feature>
<dbReference type="PROSITE" id="PS00107">
    <property type="entry name" value="PROTEIN_KINASE_ATP"/>
    <property type="match status" value="1"/>
</dbReference>
<keyword evidence="9 19" id="KW-0547">Nucleotide-binding</keyword>
<evidence type="ECO:0000256" key="8">
    <source>
        <dbReference type="ARBA" id="ARBA00022734"/>
    </source>
</evidence>
<dbReference type="AlphaFoldDB" id="A0AAP0CT33"/>
<dbReference type="InterPro" id="IPR001480">
    <property type="entry name" value="Bulb-type_lectin_dom"/>
</dbReference>
<dbReference type="Pfam" id="PF01453">
    <property type="entry name" value="B_lectin"/>
    <property type="match status" value="1"/>
</dbReference>
<feature type="binding site" evidence="20">
    <location>
        <position position="564"/>
    </location>
    <ligand>
        <name>ATP</name>
        <dbReference type="ChEBI" id="CHEBI:30616"/>
    </ligand>
</feature>
<evidence type="ECO:0000256" key="14">
    <source>
        <dbReference type="ARBA" id="ARBA00023157"/>
    </source>
</evidence>
<keyword evidence="2 19" id="KW-0723">Serine/threonine-protein kinase</keyword>
<dbReference type="Pfam" id="PF00069">
    <property type="entry name" value="Pkinase"/>
    <property type="match status" value="1"/>
</dbReference>
<dbReference type="EMBL" id="JBCNJP010000020">
    <property type="protein sequence ID" value="KAK9059930.1"/>
    <property type="molecule type" value="Genomic_DNA"/>
</dbReference>
<evidence type="ECO:0000256" key="19">
    <source>
        <dbReference type="PIRNR" id="PIRNR000641"/>
    </source>
</evidence>
<evidence type="ECO:0000256" key="17">
    <source>
        <dbReference type="ARBA" id="ARBA00047899"/>
    </source>
</evidence>
<keyword evidence="11 19" id="KW-0067">ATP-binding</keyword>
<evidence type="ECO:0000256" key="16">
    <source>
        <dbReference type="ARBA" id="ARBA00023180"/>
    </source>
</evidence>
<evidence type="ECO:0000313" key="26">
    <source>
        <dbReference type="EMBL" id="KAK9059930.1"/>
    </source>
</evidence>
<evidence type="ECO:0000256" key="11">
    <source>
        <dbReference type="ARBA" id="ARBA00022840"/>
    </source>
</evidence>
<evidence type="ECO:0000256" key="5">
    <source>
        <dbReference type="ARBA" id="ARBA00022679"/>
    </source>
</evidence>
<dbReference type="FunFam" id="3.30.200.20:FF:000178">
    <property type="entry name" value="serine/threonine-protein kinase PBS1-like"/>
    <property type="match status" value="1"/>
</dbReference>
<evidence type="ECO:0000256" key="1">
    <source>
        <dbReference type="ARBA" id="ARBA00004479"/>
    </source>
</evidence>
<feature type="signal peptide" evidence="22">
    <location>
        <begin position="1"/>
        <end position="23"/>
    </location>
</feature>
<evidence type="ECO:0000256" key="22">
    <source>
        <dbReference type="SAM" id="SignalP"/>
    </source>
</evidence>
<dbReference type="Pfam" id="PF08276">
    <property type="entry name" value="PAN_2"/>
    <property type="match status" value="1"/>
</dbReference>
<dbReference type="InterPro" id="IPR008271">
    <property type="entry name" value="Ser/Thr_kinase_AS"/>
</dbReference>
<keyword evidence="15" id="KW-0675">Receptor</keyword>
<keyword evidence="7 22" id="KW-0732">Signal</keyword>
<dbReference type="GO" id="GO:0030246">
    <property type="term" value="F:carbohydrate binding"/>
    <property type="evidence" value="ECO:0007669"/>
    <property type="project" value="UniProtKB-KW"/>
</dbReference>
<dbReference type="PROSITE" id="PS00108">
    <property type="entry name" value="PROTEIN_KINASE_ST"/>
    <property type="match status" value="1"/>
</dbReference>
<feature type="domain" description="Bulb-type lectin" evidence="24">
    <location>
        <begin position="41"/>
        <end position="177"/>
    </location>
</feature>
<keyword evidence="3" id="KW-0245">EGF-like domain</keyword>
<evidence type="ECO:0000256" key="15">
    <source>
        <dbReference type="ARBA" id="ARBA00023170"/>
    </source>
</evidence>
<keyword evidence="27" id="KW-1185">Reference proteome</keyword>
<reference evidence="26 27" key="1">
    <citation type="submission" date="2024-04" db="EMBL/GenBank/DDBJ databases">
        <title>The reference genome of an endangered Asteraceae, Deinandra increscens subsp. villosa, native to the Central Coast of California.</title>
        <authorList>
            <person name="Guilliams M."/>
            <person name="Hasenstab-Lehman K."/>
            <person name="Meyer R."/>
            <person name="Mcevoy S."/>
        </authorList>
    </citation>
    <scope>NUCLEOTIDE SEQUENCE [LARGE SCALE GENOMIC DNA]</scope>
    <source>
        <tissue evidence="26">Leaf</tissue>
    </source>
</reference>
<evidence type="ECO:0000256" key="4">
    <source>
        <dbReference type="ARBA" id="ARBA00022553"/>
    </source>
</evidence>
<keyword evidence="16" id="KW-0325">Glycoprotein</keyword>
<evidence type="ECO:0000259" key="23">
    <source>
        <dbReference type="PROSITE" id="PS50011"/>
    </source>
</evidence>
<dbReference type="InterPro" id="IPR024171">
    <property type="entry name" value="SRK-like_kinase"/>
</dbReference>
<keyword evidence="8" id="KW-0430">Lectin</keyword>
<evidence type="ECO:0000259" key="24">
    <source>
        <dbReference type="PROSITE" id="PS50927"/>
    </source>
</evidence>
<dbReference type="GO" id="GO:0005524">
    <property type="term" value="F:ATP binding"/>
    <property type="evidence" value="ECO:0007669"/>
    <property type="project" value="UniProtKB-UniRule"/>
</dbReference>
<dbReference type="PANTHER" id="PTHR47976">
    <property type="entry name" value="G-TYPE LECTIN S-RECEPTOR-LIKE SERINE/THREONINE-PROTEIN KINASE SD2-5"/>
    <property type="match status" value="1"/>
</dbReference>
<feature type="domain" description="Apple" evidence="25">
    <location>
        <begin position="368"/>
        <end position="446"/>
    </location>
</feature>
<dbReference type="InterPro" id="IPR036426">
    <property type="entry name" value="Bulb-type_lectin_dom_sf"/>
</dbReference>
<evidence type="ECO:0000256" key="7">
    <source>
        <dbReference type="ARBA" id="ARBA00022729"/>
    </source>
</evidence>
<evidence type="ECO:0000256" key="12">
    <source>
        <dbReference type="ARBA" id="ARBA00022989"/>
    </source>
</evidence>
<dbReference type="EC" id="2.7.11.1" evidence="19"/>
<dbReference type="SUPFAM" id="SSF51110">
    <property type="entry name" value="alpha-D-mannose-specific plant lectins"/>
    <property type="match status" value="1"/>
</dbReference>
<dbReference type="PROSITE" id="PS50927">
    <property type="entry name" value="BULB_LECTIN"/>
    <property type="match status" value="1"/>
</dbReference>
<dbReference type="FunFam" id="1.10.510.10:FF:000248">
    <property type="entry name" value="S-receptor-like kinase 5"/>
    <property type="match status" value="1"/>
</dbReference>
<name>A0AAP0CT33_9ASTR</name>
<keyword evidence="12 21" id="KW-1133">Transmembrane helix</keyword>
<accession>A0AAP0CT33</accession>
<evidence type="ECO:0000256" key="13">
    <source>
        <dbReference type="ARBA" id="ARBA00023136"/>
    </source>
</evidence>
<gene>
    <name evidence="26" type="ORF">SSX86_020634</name>
</gene>
<comment type="caution">
    <text evidence="26">The sequence shown here is derived from an EMBL/GenBank/DDBJ whole genome shotgun (WGS) entry which is preliminary data.</text>
</comment>
<dbReference type="SMART" id="SM00108">
    <property type="entry name" value="B_lectin"/>
    <property type="match status" value="1"/>
</dbReference>
<feature type="transmembrane region" description="Helical" evidence="21">
    <location>
        <begin position="477"/>
        <end position="502"/>
    </location>
</feature>
<feature type="chain" id="PRO_5042813437" description="Receptor-like serine/threonine-protein kinase" evidence="22">
    <location>
        <begin position="24"/>
        <end position="849"/>
    </location>
</feature>
<keyword evidence="13 21" id="KW-0472">Membrane</keyword>
<dbReference type="GO" id="GO:0004674">
    <property type="term" value="F:protein serine/threonine kinase activity"/>
    <property type="evidence" value="ECO:0007669"/>
    <property type="project" value="UniProtKB-KW"/>
</dbReference>
<comment type="catalytic activity">
    <reaction evidence="17 19">
        <text>L-threonyl-[protein] + ATP = O-phospho-L-threonyl-[protein] + ADP + H(+)</text>
        <dbReference type="Rhea" id="RHEA:46608"/>
        <dbReference type="Rhea" id="RHEA-COMP:11060"/>
        <dbReference type="Rhea" id="RHEA-COMP:11605"/>
        <dbReference type="ChEBI" id="CHEBI:15378"/>
        <dbReference type="ChEBI" id="CHEBI:30013"/>
        <dbReference type="ChEBI" id="CHEBI:30616"/>
        <dbReference type="ChEBI" id="CHEBI:61977"/>
        <dbReference type="ChEBI" id="CHEBI:456216"/>
        <dbReference type="EC" id="2.7.11.1"/>
    </reaction>
</comment>
<evidence type="ECO:0000256" key="2">
    <source>
        <dbReference type="ARBA" id="ARBA00022527"/>
    </source>
</evidence>
<comment type="catalytic activity">
    <reaction evidence="18 19">
        <text>L-seryl-[protein] + ATP = O-phospho-L-seryl-[protein] + ADP + H(+)</text>
        <dbReference type="Rhea" id="RHEA:17989"/>
        <dbReference type="Rhea" id="RHEA-COMP:9863"/>
        <dbReference type="Rhea" id="RHEA-COMP:11604"/>
        <dbReference type="ChEBI" id="CHEBI:15378"/>
        <dbReference type="ChEBI" id="CHEBI:29999"/>
        <dbReference type="ChEBI" id="CHEBI:30616"/>
        <dbReference type="ChEBI" id="CHEBI:83421"/>
        <dbReference type="ChEBI" id="CHEBI:456216"/>
        <dbReference type="EC" id="2.7.11.1"/>
    </reaction>
</comment>
<protein>
    <recommendedName>
        <fullName evidence="19">Receptor-like serine/threonine-protein kinase</fullName>
        <ecNumber evidence="19">2.7.11.1</ecNumber>
    </recommendedName>
</protein>
<dbReference type="PROSITE" id="PS50011">
    <property type="entry name" value="PROTEIN_KINASE_DOM"/>
    <property type="match status" value="1"/>
</dbReference>
<keyword evidence="5 19" id="KW-0808">Transferase</keyword>
<dbReference type="FunFam" id="2.90.10.30:FF:000003">
    <property type="entry name" value="Os04g0303100 protein"/>
    <property type="match status" value="1"/>
</dbReference>
<dbReference type="PROSITE" id="PS50948">
    <property type="entry name" value="PAN"/>
    <property type="match status" value="1"/>
</dbReference>
<evidence type="ECO:0000259" key="25">
    <source>
        <dbReference type="PROSITE" id="PS50948"/>
    </source>
</evidence>
<dbReference type="CDD" id="cd00028">
    <property type="entry name" value="B_lectin"/>
    <property type="match status" value="1"/>
</dbReference>
<keyword evidence="10 19" id="KW-0418">Kinase</keyword>
<dbReference type="SMART" id="SM00220">
    <property type="entry name" value="S_TKc"/>
    <property type="match status" value="1"/>
</dbReference>
<evidence type="ECO:0000256" key="9">
    <source>
        <dbReference type="ARBA" id="ARBA00022741"/>
    </source>
</evidence>
<evidence type="ECO:0000256" key="3">
    <source>
        <dbReference type="ARBA" id="ARBA00022536"/>
    </source>
</evidence>
<dbReference type="InterPro" id="IPR000719">
    <property type="entry name" value="Prot_kinase_dom"/>
</dbReference>
<dbReference type="Gene3D" id="1.10.510.10">
    <property type="entry name" value="Transferase(Phosphotransferase) domain 1"/>
    <property type="match status" value="1"/>
</dbReference>
<evidence type="ECO:0000256" key="10">
    <source>
        <dbReference type="ARBA" id="ARBA00022777"/>
    </source>
</evidence>
<dbReference type="PIRSF" id="PIRSF000641">
    <property type="entry name" value="SRK"/>
    <property type="match status" value="1"/>
</dbReference>
<dbReference type="GO" id="GO:0016020">
    <property type="term" value="C:membrane"/>
    <property type="evidence" value="ECO:0007669"/>
    <property type="project" value="UniProtKB-SubCell"/>
</dbReference>
<evidence type="ECO:0000256" key="21">
    <source>
        <dbReference type="SAM" id="Phobius"/>
    </source>
</evidence>
<proteinExistence type="inferred from homology"/>
<keyword evidence="6 21" id="KW-0812">Transmembrane</keyword>
<organism evidence="26 27">
    <name type="scientific">Deinandra increscens subsp. villosa</name>
    <dbReference type="NCBI Taxonomy" id="3103831"/>
    <lineage>
        <taxon>Eukaryota</taxon>
        <taxon>Viridiplantae</taxon>
        <taxon>Streptophyta</taxon>
        <taxon>Embryophyta</taxon>
        <taxon>Tracheophyta</taxon>
        <taxon>Spermatophyta</taxon>
        <taxon>Magnoliopsida</taxon>
        <taxon>eudicotyledons</taxon>
        <taxon>Gunneridae</taxon>
        <taxon>Pentapetalae</taxon>
        <taxon>asterids</taxon>
        <taxon>campanulids</taxon>
        <taxon>Asterales</taxon>
        <taxon>Asteraceae</taxon>
        <taxon>Asteroideae</taxon>
        <taxon>Heliantheae alliance</taxon>
        <taxon>Madieae</taxon>
        <taxon>Madiinae</taxon>
        <taxon>Deinandra</taxon>
    </lineage>
</organism>
<dbReference type="Gene3D" id="3.30.200.20">
    <property type="entry name" value="Phosphorylase Kinase, domain 1"/>
    <property type="match status" value="1"/>
</dbReference>
<keyword evidence="14" id="KW-1015">Disulfide bond</keyword>
<dbReference type="Gene3D" id="2.90.10.30">
    <property type="match status" value="1"/>
</dbReference>
<dbReference type="Proteomes" id="UP001408789">
    <property type="component" value="Unassembled WGS sequence"/>
</dbReference>
<evidence type="ECO:0000256" key="6">
    <source>
        <dbReference type="ARBA" id="ARBA00022692"/>
    </source>
</evidence>
<comment type="similarity">
    <text evidence="19">Belongs to the protein kinase superfamily. Ser/Thr protein kinase family.</text>
</comment>